<evidence type="ECO:0000313" key="3">
    <source>
        <dbReference type="EMBL" id="VUS60307.1"/>
    </source>
</evidence>
<comment type="caution">
    <text evidence="3">The sequence shown here is derived from an EMBL/GenBank/DDBJ whole genome shotgun (WGS) entry which is preliminary data.</text>
</comment>
<dbReference type="Proteomes" id="UP000317652">
    <property type="component" value="Unassembled WGS sequence"/>
</dbReference>
<accession>A0ABY6VDV6</accession>
<dbReference type="CDD" id="cd06533">
    <property type="entry name" value="Glyco_transf_WecG_TagA"/>
    <property type="match status" value="1"/>
</dbReference>
<sequence length="246" mass="29231">MHLEEKMNPLSVLICKSTIDIVTMDNVSDGYNTFLNFYSYYIFRRIPENYLFFKNIYCDGVLLQKSLNLIGVKCSRQSFDMTSIAPELFTYASLNNKRVYIIGSEEQYISKFVEIIQGVYNFGDIQYRNGYFVDDNEKIDTIKTICEFCPDIVIVGMGTPAQDKFLFELYKFGWKGIAYTCGGFIHQVASGKLNYYPKFFDKFNLRWLYRMYDEPKLIKRYFCYYPLSMILFIYDFFRMKLTNEKN</sequence>
<dbReference type="InterPro" id="IPR004629">
    <property type="entry name" value="WecG_TagA_CpsF"/>
</dbReference>
<evidence type="ECO:0000256" key="2">
    <source>
        <dbReference type="ARBA" id="ARBA00022679"/>
    </source>
</evidence>
<dbReference type="PANTHER" id="PTHR34136">
    <property type="match status" value="1"/>
</dbReference>
<dbReference type="Pfam" id="PF03808">
    <property type="entry name" value="Glyco_tran_WecG"/>
    <property type="match status" value="1"/>
</dbReference>
<dbReference type="RefSeq" id="WP_142982021.1">
    <property type="nucleotide sequence ID" value="NZ_CABGGS010000023.1"/>
</dbReference>
<name>A0ABY6VDV6_9ENTR</name>
<keyword evidence="4" id="KW-1185">Reference proteome</keyword>
<dbReference type="EMBL" id="CABGGS010000023">
    <property type="protein sequence ID" value="VUS60307.1"/>
    <property type="molecule type" value="Genomic_DNA"/>
</dbReference>
<dbReference type="PANTHER" id="PTHR34136:SF1">
    <property type="entry name" value="UDP-N-ACETYL-D-MANNOSAMINURONIC ACID TRANSFERASE"/>
    <property type="match status" value="1"/>
</dbReference>
<dbReference type="NCBIfam" id="TIGR00696">
    <property type="entry name" value="wecG_tagA_cpsF"/>
    <property type="match status" value="1"/>
</dbReference>
<reference evidence="3 4" key="1">
    <citation type="submission" date="2019-07" db="EMBL/GenBank/DDBJ databases">
        <authorList>
            <person name="Brisse S."/>
            <person name="Rodrigues C."/>
            <person name="Thorpe H."/>
        </authorList>
    </citation>
    <scope>NUCLEOTIDE SEQUENCE [LARGE SCALE GENOMIC DNA]</scope>
    <source>
        <strain evidence="3">SB6411</strain>
    </source>
</reference>
<keyword evidence="2" id="KW-0808">Transferase</keyword>
<evidence type="ECO:0000256" key="1">
    <source>
        <dbReference type="ARBA" id="ARBA00022676"/>
    </source>
</evidence>
<organism evidence="3 4">
    <name type="scientific">Klebsiella spallanzanii</name>
    <dbReference type="NCBI Taxonomy" id="2587528"/>
    <lineage>
        <taxon>Bacteria</taxon>
        <taxon>Pseudomonadati</taxon>
        <taxon>Pseudomonadota</taxon>
        <taxon>Gammaproteobacteria</taxon>
        <taxon>Enterobacterales</taxon>
        <taxon>Enterobacteriaceae</taxon>
        <taxon>Klebsiella/Raoultella group</taxon>
        <taxon>Klebsiella</taxon>
    </lineage>
</organism>
<gene>
    <name evidence="3" type="primary">wfeD</name>
    <name evidence="3" type="ORF">SB6411_01853</name>
</gene>
<keyword evidence="1" id="KW-0328">Glycosyltransferase</keyword>
<evidence type="ECO:0000313" key="4">
    <source>
        <dbReference type="Proteomes" id="UP000317652"/>
    </source>
</evidence>
<protein>
    <submittedName>
        <fullName evidence="3">UDP-Gal:alpha-D-GlcNAc-diphosphoundecaprenol beta-1,4-galactosyltransferase</fullName>
    </submittedName>
</protein>
<proteinExistence type="predicted"/>